<dbReference type="KEGG" id="auh:AWM75_05730"/>
<dbReference type="AlphaFoldDB" id="A0A0X8FLI0"/>
<sequence>MPFLYFGPGMILVVIGSIIAAIASWNMQRTFQKYDQYQNKHGYTGKEIAELILQYAGIHDVRVEHISGQLTDHYDPKNKVLRLSDATYNRTTVTAVGVAAHECGHAVQDDQGYWFMRLRQNIVPIVNIGSNLGLPILLLGTFFGLSQTFVNIGLILFSLTFIFQLITLPVEFDASKRALDIIEEKNLLTAGELPYAKKTLTAAALTYVAAAISSLLVLLRMVLIFGGRRHD</sequence>
<dbReference type="STRING" id="128944.AWM75_05730"/>
<organism evidence="1 2">
    <name type="scientific">Aerococcus urinaehominis</name>
    <dbReference type="NCBI Taxonomy" id="128944"/>
    <lineage>
        <taxon>Bacteria</taxon>
        <taxon>Bacillati</taxon>
        <taxon>Bacillota</taxon>
        <taxon>Bacilli</taxon>
        <taxon>Lactobacillales</taxon>
        <taxon>Aerococcaceae</taxon>
        <taxon>Aerococcus</taxon>
    </lineage>
</organism>
<proteinExistence type="predicted"/>
<dbReference type="PANTHER" id="PTHR36434:SF1">
    <property type="entry name" value="MEMBRANE PROTEASE YUGP-RELATED"/>
    <property type="match status" value="1"/>
</dbReference>
<accession>A0A0X8FLI0</accession>
<dbReference type="InterPro" id="IPR007395">
    <property type="entry name" value="Zn_peptidase_2"/>
</dbReference>
<protein>
    <submittedName>
        <fullName evidence="1">Peptidase</fullName>
    </submittedName>
</protein>
<dbReference type="PANTHER" id="PTHR36434">
    <property type="entry name" value="MEMBRANE PROTEASE YUGP-RELATED"/>
    <property type="match status" value="1"/>
</dbReference>
<reference evidence="1 2" key="1">
    <citation type="journal article" date="2016" name="Genome Announc.">
        <title>Complete Genome Sequences of Aerococcus christensenii CCUG 28831T, Aerococcus sanguinicola CCUG 43001T, Aerococcus urinae CCUG 36881T, Aerococcus urinaeequi CCUG 28094T, Aerococcus urinaehominis CCUG 42038 BT, and Aerococcus viridans CCUG 4311T.</title>
        <authorList>
            <person name="Carkaci D."/>
            <person name="Dargis R."/>
            <person name="Nielsen X.C."/>
            <person name="Skovgaard O."/>
            <person name="Fuursted K."/>
            <person name="Christensen J.J."/>
        </authorList>
    </citation>
    <scope>NUCLEOTIDE SEQUENCE [LARGE SCALE GENOMIC DNA]</scope>
    <source>
        <strain evidence="1 2">CCUG42038B</strain>
    </source>
</reference>
<evidence type="ECO:0000313" key="2">
    <source>
        <dbReference type="Proteomes" id="UP000062260"/>
    </source>
</evidence>
<evidence type="ECO:0000313" key="1">
    <source>
        <dbReference type="EMBL" id="AMB99527.1"/>
    </source>
</evidence>
<dbReference type="OrthoDB" id="9784298at2"/>
<name>A0A0X8FLI0_9LACT</name>
<keyword evidence="2" id="KW-1185">Reference proteome</keyword>
<reference evidence="2" key="2">
    <citation type="submission" date="2016-01" db="EMBL/GenBank/DDBJ databases">
        <title>Six Aerococcus type strain genome sequencing and assembly using PacBio and Illumina Hiseq.</title>
        <authorList>
            <person name="Carkaci D."/>
            <person name="Dargis R."/>
            <person name="Nielsen X.C."/>
            <person name="Skovgaard O."/>
            <person name="Fuursted K."/>
            <person name="Christensen J.J."/>
        </authorList>
    </citation>
    <scope>NUCLEOTIDE SEQUENCE [LARGE SCALE GENOMIC DNA]</scope>
    <source>
        <strain evidence="2">CCUG42038B</strain>
    </source>
</reference>
<dbReference type="RefSeq" id="WP_067979474.1">
    <property type="nucleotide sequence ID" value="NZ_CP014163.1"/>
</dbReference>
<gene>
    <name evidence="1" type="ORF">AWM75_05730</name>
</gene>
<dbReference type="Pfam" id="PF04298">
    <property type="entry name" value="Zn_peptidase_2"/>
    <property type="match status" value="1"/>
</dbReference>
<dbReference type="Proteomes" id="UP000062260">
    <property type="component" value="Chromosome"/>
</dbReference>
<dbReference type="EMBL" id="CP014163">
    <property type="protein sequence ID" value="AMB99527.1"/>
    <property type="molecule type" value="Genomic_DNA"/>
</dbReference>